<sequence>MQTVFICTLITGKQGTEPGRSIEQVSNTGQYL</sequence>
<reference evidence="1 2" key="1">
    <citation type="submission" date="2020-07" db="EMBL/GenBank/DDBJ databases">
        <title>Sequencing the genomes of 1000 actinobacteria strains.</title>
        <authorList>
            <person name="Klenk H.-P."/>
        </authorList>
    </citation>
    <scope>NUCLEOTIDE SEQUENCE [LARGE SCALE GENOMIC DNA]</scope>
    <source>
        <strain evidence="1 2">DSM 26487</strain>
    </source>
</reference>
<comment type="caution">
    <text evidence="1">The sequence shown here is derived from an EMBL/GenBank/DDBJ whole genome shotgun (WGS) entry which is preliminary data.</text>
</comment>
<dbReference type="Proteomes" id="UP000564496">
    <property type="component" value="Unassembled WGS sequence"/>
</dbReference>
<evidence type="ECO:0000313" key="1">
    <source>
        <dbReference type="EMBL" id="NYI77677.1"/>
    </source>
</evidence>
<accession>A0A7Z0ISE4</accession>
<dbReference type="EMBL" id="JACBZR010000001">
    <property type="protein sequence ID" value="NYI77677.1"/>
    <property type="molecule type" value="Genomic_DNA"/>
</dbReference>
<name>A0A7Z0ISE4_9ACTN</name>
<dbReference type="AlphaFoldDB" id="A0A7Z0ISE4"/>
<gene>
    <name evidence="1" type="ORF">BJ988_002325</name>
</gene>
<protein>
    <submittedName>
        <fullName evidence="1">Uncharacterized protein</fullName>
    </submittedName>
</protein>
<organism evidence="1 2">
    <name type="scientific">Nocardioides panzhihuensis</name>
    <dbReference type="NCBI Taxonomy" id="860243"/>
    <lineage>
        <taxon>Bacteria</taxon>
        <taxon>Bacillati</taxon>
        <taxon>Actinomycetota</taxon>
        <taxon>Actinomycetes</taxon>
        <taxon>Propionibacteriales</taxon>
        <taxon>Nocardioidaceae</taxon>
        <taxon>Nocardioides</taxon>
    </lineage>
</organism>
<keyword evidence="2" id="KW-1185">Reference proteome</keyword>
<evidence type="ECO:0000313" key="2">
    <source>
        <dbReference type="Proteomes" id="UP000564496"/>
    </source>
</evidence>
<proteinExistence type="predicted"/>